<gene>
    <name evidence="4" type="ORF">OIDMADRAFT_106936</name>
</gene>
<dbReference type="SUPFAM" id="SSF51735">
    <property type="entry name" value="NAD(P)-binding Rossmann-fold domains"/>
    <property type="match status" value="1"/>
</dbReference>
<dbReference type="OrthoDB" id="3358371at2759"/>
<dbReference type="STRING" id="913774.A0A0C3GS04"/>
<protein>
    <recommendedName>
        <fullName evidence="3">NmrA-like domain-containing protein</fullName>
    </recommendedName>
</protein>
<comment type="similarity">
    <text evidence="1">Belongs to the NmrA-type oxidoreductase family.</text>
</comment>
<sequence>MSKILTVFGATGSQGGSVIKSIREHPVLSRTYKIRGVTRLLQSAESRRLAAEGVDMVQADLNEVESVYRAILGSHAVFAMTNFWEYRSAEVEFAQGKAIADGCKKAEVEYLIWSTLSHATTVSGGKLRSVHHFDSKADVESYIRSIHIPASFVNPGCFMSNLKTMLTKTDNGSYKFALPMPSTTEIPLIDAANDTGKWVASILSRPSEALGRHFLEATGWYTIDDICTTFTKVTGKEILFQQVSESAFEASSGKELCEAWILLRDYAYFGLDAKVRLQVSLQFLGQQPTSLEQYLVDSSPW</sequence>
<reference evidence="5" key="2">
    <citation type="submission" date="2015-01" db="EMBL/GenBank/DDBJ databases">
        <title>Evolutionary Origins and Diversification of the Mycorrhizal Mutualists.</title>
        <authorList>
            <consortium name="DOE Joint Genome Institute"/>
            <consortium name="Mycorrhizal Genomics Consortium"/>
            <person name="Kohler A."/>
            <person name="Kuo A."/>
            <person name="Nagy L.G."/>
            <person name="Floudas D."/>
            <person name="Copeland A."/>
            <person name="Barry K.W."/>
            <person name="Cichocki N."/>
            <person name="Veneault-Fourrey C."/>
            <person name="LaButti K."/>
            <person name="Lindquist E.A."/>
            <person name="Lipzen A."/>
            <person name="Lundell T."/>
            <person name="Morin E."/>
            <person name="Murat C."/>
            <person name="Riley R."/>
            <person name="Ohm R."/>
            <person name="Sun H."/>
            <person name="Tunlid A."/>
            <person name="Henrissat B."/>
            <person name="Grigoriev I.V."/>
            <person name="Hibbett D.S."/>
            <person name="Martin F."/>
        </authorList>
    </citation>
    <scope>NUCLEOTIDE SEQUENCE [LARGE SCALE GENOMIC DNA]</scope>
    <source>
        <strain evidence="5">Zn</strain>
    </source>
</reference>
<proteinExistence type="inferred from homology"/>
<dbReference type="InterPro" id="IPR051164">
    <property type="entry name" value="NmrA-like_oxidored"/>
</dbReference>
<keyword evidence="5" id="KW-1185">Reference proteome</keyword>
<reference evidence="4 5" key="1">
    <citation type="submission" date="2014-04" db="EMBL/GenBank/DDBJ databases">
        <authorList>
            <consortium name="DOE Joint Genome Institute"/>
            <person name="Kuo A."/>
            <person name="Martino E."/>
            <person name="Perotto S."/>
            <person name="Kohler A."/>
            <person name="Nagy L.G."/>
            <person name="Floudas D."/>
            <person name="Copeland A."/>
            <person name="Barry K.W."/>
            <person name="Cichocki N."/>
            <person name="Veneault-Fourrey C."/>
            <person name="LaButti K."/>
            <person name="Lindquist E.A."/>
            <person name="Lipzen A."/>
            <person name="Lundell T."/>
            <person name="Morin E."/>
            <person name="Murat C."/>
            <person name="Sun H."/>
            <person name="Tunlid A."/>
            <person name="Henrissat B."/>
            <person name="Grigoriev I.V."/>
            <person name="Hibbett D.S."/>
            <person name="Martin F."/>
            <person name="Nordberg H.P."/>
            <person name="Cantor M.N."/>
            <person name="Hua S.X."/>
        </authorList>
    </citation>
    <scope>NUCLEOTIDE SEQUENCE [LARGE SCALE GENOMIC DNA]</scope>
    <source>
        <strain evidence="4 5">Zn</strain>
    </source>
</reference>
<name>A0A0C3GS04_OIDMZ</name>
<dbReference type="InParanoid" id="A0A0C3GS04"/>
<evidence type="ECO:0000256" key="2">
    <source>
        <dbReference type="ARBA" id="ARBA00022857"/>
    </source>
</evidence>
<dbReference type="Gene3D" id="3.40.50.720">
    <property type="entry name" value="NAD(P)-binding Rossmann-like Domain"/>
    <property type="match status" value="1"/>
</dbReference>
<dbReference type="Proteomes" id="UP000054321">
    <property type="component" value="Unassembled WGS sequence"/>
</dbReference>
<dbReference type="HOGENOM" id="CLU_007383_8_1_1"/>
<evidence type="ECO:0000313" key="5">
    <source>
        <dbReference type="Proteomes" id="UP000054321"/>
    </source>
</evidence>
<keyword evidence="2" id="KW-0521">NADP</keyword>
<dbReference type="CDD" id="cd05251">
    <property type="entry name" value="NmrA_like_SDR_a"/>
    <property type="match status" value="1"/>
</dbReference>
<dbReference type="AlphaFoldDB" id="A0A0C3GS04"/>
<organism evidence="4 5">
    <name type="scientific">Oidiodendron maius (strain Zn)</name>
    <dbReference type="NCBI Taxonomy" id="913774"/>
    <lineage>
        <taxon>Eukaryota</taxon>
        <taxon>Fungi</taxon>
        <taxon>Dikarya</taxon>
        <taxon>Ascomycota</taxon>
        <taxon>Pezizomycotina</taxon>
        <taxon>Leotiomycetes</taxon>
        <taxon>Leotiomycetes incertae sedis</taxon>
        <taxon>Myxotrichaceae</taxon>
        <taxon>Oidiodendron</taxon>
    </lineage>
</organism>
<dbReference type="InterPro" id="IPR008030">
    <property type="entry name" value="NmrA-like"/>
</dbReference>
<dbReference type="GO" id="GO:0005634">
    <property type="term" value="C:nucleus"/>
    <property type="evidence" value="ECO:0007669"/>
    <property type="project" value="TreeGrafter"/>
</dbReference>
<dbReference type="PANTHER" id="PTHR42748">
    <property type="entry name" value="NITROGEN METABOLITE REPRESSION PROTEIN NMRA FAMILY MEMBER"/>
    <property type="match status" value="1"/>
</dbReference>
<accession>A0A0C3GS04</accession>
<dbReference type="InterPro" id="IPR036291">
    <property type="entry name" value="NAD(P)-bd_dom_sf"/>
</dbReference>
<evidence type="ECO:0000313" key="4">
    <source>
        <dbReference type="EMBL" id="KIM93241.1"/>
    </source>
</evidence>
<dbReference type="PANTHER" id="PTHR42748:SF31">
    <property type="entry name" value="NMRA-LIKE DOMAIN-CONTAINING PROTEIN-RELATED"/>
    <property type="match status" value="1"/>
</dbReference>
<dbReference type="Pfam" id="PF05368">
    <property type="entry name" value="NmrA"/>
    <property type="match status" value="1"/>
</dbReference>
<evidence type="ECO:0000259" key="3">
    <source>
        <dbReference type="Pfam" id="PF05368"/>
    </source>
</evidence>
<feature type="domain" description="NmrA-like" evidence="3">
    <location>
        <begin position="2"/>
        <end position="295"/>
    </location>
</feature>
<dbReference type="EMBL" id="KN832897">
    <property type="protein sequence ID" value="KIM93241.1"/>
    <property type="molecule type" value="Genomic_DNA"/>
</dbReference>
<dbReference type="Gene3D" id="3.90.25.10">
    <property type="entry name" value="UDP-galactose 4-epimerase, domain 1"/>
    <property type="match status" value="1"/>
</dbReference>
<evidence type="ECO:0000256" key="1">
    <source>
        <dbReference type="ARBA" id="ARBA00006328"/>
    </source>
</evidence>